<comment type="caution">
    <text evidence="1">The sequence shown here is derived from an EMBL/GenBank/DDBJ whole genome shotgun (WGS) entry which is preliminary data.</text>
</comment>
<dbReference type="AlphaFoldDB" id="A0A9N9GT02"/>
<sequence>MLQLNPRPEILLDVTVHGIVKVVVGLPKEPKYRSELVELNLSGGNFSNRFFEDDTVADLNETELEELNLDDEVLTDNSQESSDSDYDNDFEDMVRKLLGINMYTKEYDVCPSCDTLYEVSEVINKQDKGFECTHVEFPSHPIHSQRKPCGVELTKQVPVVGALEFIKPRPTTGSLAANDGFDFADLYQFVQTFHQNIDNTITGSEPFPRKMLNPKQTYISLPDNIYKLLTEYYKMAYNKNFATIAEVMSGKKIFDDNII</sequence>
<name>A0A9N9GT02_9GLOM</name>
<dbReference type="EMBL" id="CAJVPZ010010787">
    <property type="protein sequence ID" value="CAG8623312.1"/>
    <property type="molecule type" value="Genomic_DNA"/>
</dbReference>
<dbReference type="Proteomes" id="UP000789396">
    <property type="component" value="Unassembled WGS sequence"/>
</dbReference>
<accession>A0A9N9GT02</accession>
<reference evidence="1" key="1">
    <citation type="submission" date="2021-06" db="EMBL/GenBank/DDBJ databases">
        <authorList>
            <person name="Kallberg Y."/>
            <person name="Tangrot J."/>
            <person name="Rosling A."/>
        </authorList>
    </citation>
    <scope>NUCLEOTIDE SEQUENCE</scope>
    <source>
        <strain evidence="1">IN212</strain>
    </source>
</reference>
<organism evidence="1 2">
    <name type="scientific">Racocetra fulgida</name>
    <dbReference type="NCBI Taxonomy" id="60492"/>
    <lineage>
        <taxon>Eukaryota</taxon>
        <taxon>Fungi</taxon>
        <taxon>Fungi incertae sedis</taxon>
        <taxon>Mucoromycota</taxon>
        <taxon>Glomeromycotina</taxon>
        <taxon>Glomeromycetes</taxon>
        <taxon>Diversisporales</taxon>
        <taxon>Gigasporaceae</taxon>
        <taxon>Racocetra</taxon>
    </lineage>
</organism>
<keyword evidence="2" id="KW-1185">Reference proteome</keyword>
<protein>
    <submittedName>
        <fullName evidence="1">15867_t:CDS:1</fullName>
    </submittedName>
</protein>
<gene>
    <name evidence="1" type="ORF">RFULGI_LOCUS7438</name>
</gene>
<evidence type="ECO:0000313" key="1">
    <source>
        <dbReference type="EMBL" id="CAG8623312.1"/>
    </source>
</evidence>
<feature type="non-terminal residue" evidence="1">
    <location>
        <position position="259"/>
    </location>
</feature>
<dbReference type="OrthoDB" id="2431110at2759"/>
<proteinExistence type="predicted"/>
<evidence type="ECO:0000313" key="2">
    <source>
        <dbReference type="Proteomes" id="UP000789396"/>
    </source>
</evidence>